<evidence type="ECO:0000256" key="2">
    <source>
        <dbReference type="ARBA" id="ARBA00022723"/>
    </source>
</evidence>
<evidence type="ECO:0000256" key="3">
    <source>
        <dbReference type="ARBA" id="ARBA00022801"/>
    </source>
</evidence>
<feature type="transmembrane region" description="Helical" evidence="7">
    <location>
        <begin position="6"/>
        <end position="22"/>
    </location>
</feature>
<evidence type="ECO:0000256" key="7">
    <source>
        <dbReference type="SAM" id="Phobius"/>
    </source>
</evidence>
<evidence type="ECO:0000313" key="10">
    <source>
        <dbReference type="Proteomes" id="UP001596083"/>
    </source>
</evidence>
<feature type="domain" description="Peptidase M48" evidence="8">
    <location>
        <begin position="112"/>
        <end position="188"/>
    </location>
</feature>
<dbReference type="InterPro" id="IPR052173">
    <property type="entry name" value="Beta-lactam_resp_regulator"/>
</dbReference>
<keyword evidence="1 6" id="KW-0645">Protease</keyword>
<evidence type="ECO:0000256" key="4">
    <source>
        <dbReference type="ARBA" id="ARBA00022833"/>
    </source>
</evidence>
<dbReference type="Gene3D" id="3.30.2010.10">
    <property type="entry name" value="Metalloproteases ('zincins'), catalytic domain"/>
    <property type="match status" value="1"/>
</dbReference>
<keyword evidence="3 6" id="KW-0378">Hydrolase</keyword>
<reference evidence="10" key="1">
    <citation type="journal article" date="2019" name="Int. J. Syst. Evol. Microbiol.">
        <title>The Global Catalogue of Microorganisms (GCM) 10K type strain sequencing project: providing services to taxonomists for standard genome sequencing and annotation.</title>
        <authorList>
            <consortium name="The Broad Institute Genomics Platform"/>
            <consortium name="The Broad Institute Genome Sequencing Center for Infectious Disease"/>
            <person name="Wu L."/>
            <person name="Ma J."/>
        </authorList>
    </citation>
    <scope>NUCLEOTIDE SEQUENCE [LARGE SCALE GENOMIC DNA]</scope>
    <source>
        <strain evidence="10">CGMCC 4.7304</strain>
    </source>
</reference>
<keyword evidence="7" id="KW-0472">Membrane</keyword>
<comment type="similarity">
    <text evidence="6">Belongs to the peptidase M48 family.</text>
</comment>
<evidence type="ECO:0000256" key="1">
    <source>
        <dbReference type="ARBA" id="ARBA00022670"/>
    </source>
</evidence>
<dbReference type="EMBL" id="JBHSPB010000002">
    <property type="protein sequence ID" value="MFC5719414.1"/>
    <property type="molecule type" value="Genomic_DNA"/>
</dbReference>
<feature type="transmembrane region" description="Helical" evidence="7">
    <location>
        <begin position="281"/>
        <end position="302"/>
    </location>
</feature>
<evidence type="ECO:0000313" key="9">
    <source>
        <dbReference type="EMBL" id="MFC5719414.1"/>
    </source>
</evidence>
<evidence type="ECO:0000256" key="6">
    <source>
        <dbReference type="RuleBase" id="RU003983"/>
    </source>
</evidence>
<keyword evidence="2" id="KW-0479">Metal-binding</keyword>
<comment type="cofactor">
    <cofactor evidence="6">
        <name>Zn(2+)</name>
        <dbReference type="ChEBI" id="CHEBI:29105"/>
    </cofactor>
    <text evidence="6">Binds 1 zinc ion per subunit.</text>
</comment>
<keyword evidence="5 6" id="KW-0482">Metalloprotease</keyword>
<accession>A0ABW0YS77</accession>
<dbReference type="Proteomes" id="UP001596083">
    <property type="component" value="Unassembled WGS sequence"/>
</dbReference>
<sequence length="304" mass="32633">MSHLLHFVVLVVCCVAAVRPLARARWAHRMPRTGLALWQAIGLTLELSLAGLLFSAVFAPANQGLAPGLARLLAAPARLTDDPVGTAAAALGVLFVGARLLALALTFTTTLRERRRHRSLLDLVARRDPELPGVALLDHPAAAAYCLPGRHGTIVISTGALHRLDRHHLQAVLAHERAHLRQRHDLVLLPLLAWRRIVPRSTVLDEASASVRLLLEMLADDTCCRTRPRRELADALARFCAGTDQLQGPAGAFGAADIALAERTARLLTPEPQGPPRAGRLTVLGLALVLVATPVSLFLLPVTS</sequence>
<keyword evidence="7" id="KW-0812">Transmembrane</keyword>
<gene>
    <name evidence="9" type="ORF">ACFP1Z_04335</name>
</gene>
<dbReference type="PANTHER" id="PTHR34978">
    <property type="entry name" value="POSSIBLE SENSOR-TRANSDUCER PROTEIN BLAR"/>
    <property type="match status" value="1"/>
</dbReference>
<proteinExistence type="inferred from homology"/>
<dbReference type="CDD" id="cd07326">
    <property type="entry name" value="M56_BlaR1_MecR1_like"/>
    <property type="match status" value="1"/>
</dbReference>
<evidence type="ECO:0000259" key="8">
    <source>
        <dbReference type="Pfam" id="PF01435"/>
    </source>
</evidence>
<feature type="transmembrane region" description="Helical" evidence="7">
    <location>
        <begin position="87"/>
        <end position="108"/>
    </location>
</feature>
<dbReference type="PANTHER" id="PTHR34978:SF3">
    <property type="entry name" value="SLR0241 PROTEIN"/>
    <property type="match status" value="1"/>
</dbReference>
<dbReference type="InterPro" id="IPR001915">
    <property type="entry name" value="Peptidase_M48"/>
</dbReference>
<keyword evidence="7" id="KW-1133">Transmembrane helix</keyword>
<comment type="caution">
    <text evidence="9">The sequence shown here is derived from an EMBL/GenBank/DDBJ whole genome shotgun (WGS) entry which is preliminary data.</text>
</comment>
<keyword evidence="10" id="KW-1185">Reference proteome</keyword>
<protein>
    <submittedName>
        <fullName evidence="9">M56 family metallopeptidase</fullName>
    </submittedName>
</protein>
<name>A0ABW0YS77_9ACTN</name>
<keyword evidence="4 6" id="KW-0862">Zinc</keyword>
<dbReference type="Pfam" id="PF01435">
    <property type="entry name" value="Peptidase_M48"/>
    <property type="match status" value="1"/>
</dbReference>
<evidence type="ECO:0000256" key="5">
    <source>
        <dbReference type="ARBA" id="ARBA00023049"/>
    </source>
</evidence>
<dbReference type="RefSeq" id="WP_390314497.1">
    <property type="nucleotide sequence ID" value="NZ_JBHSPB010000002.1"/>
</dbReference>
<feature type="transmembrane region" description="Helical" evidence="7">
    <location>
        <begin position="34"/>
        <end position="59"/>
    </location>
</feature>
<organism evidence="9 10">
    <name type="scientific">Streptomyces gamaensis</name>
    <dbReference type="NCBI Taxonomy" id="1763542"/>
    <lineage>
        <taxon>Bacteria</taxon>
        <taxon>Bacillati</taxon>
        <taxon>Actinomycetota</taxon>
        <taxon>Actinomycetes</taxon>
        <taxon>Kitasatosporales</taxon>
        <taxon>Streptomycetaceae</taxon>
        <taxon>Streptomyces</taxon>
    </lineage>
</organism>